<dbReference type="AlphaFoldDB" id="A0A1J5RDS5"/>
<keyword evidence="4" id="KW-0997">Cell inner membrane</keyword>
<evidence type="ECO:0000256" key="6">
    <source>
        <dbReference type="ARBA" id="ARBA00022989"/>
    </source>
</evidence>
<evidence type="ECO:0000256" key="4">
    <source>
        <dbReference type="ARBA" id="ARBA00022519"/>
    </source>
</evidence>
<reference evidence="10" key="1">
    <citation type="submission" date="2016-10" db="EMBL/GenBank/DDBJ databases">
        <title>Sequence of Gallionella enrichment culture.</title>
        <authorList>
            <person name="Poehlein A."/>
            <person name="Muehling M."/>
            <person name="Daniel R."/>
        </authorList>
    </citation>
    <scope>NUCLEOTIDE SEQUENCE</scope>
</reference>
<dbReference type="GO" id="GO:0015628">
    <property type="term" value="P:protein secretion by the type II secretion system"/>
    <property type="evidence" value="ECO:0007669"/>
    <property type="project" value="InterPro"/>
</dbReference>
<evidence type="ECO:0000256" key="1">
    <source>
        <dbReference type="ARBA" id="ARBA00004377"/>
    </source>
</evidence>
<dbReference type="InterPro" id="IPR022346">
    <property type="entry name" value="T2SS_GspH"/>
</dbReference>
<evidence type="ECO:0000313" key="10">
    <source>
        <dbReference type="EMBL" id="OIQ87795.1"/>
    </source>
</evidence>
<keyword evidence="3" id="KW-0488">Methylation</keyword>
<accession>A0A1J5RDS5</accession>
<keyword evidence="5 8" id="KW-0812">Transmembrane</keyword>
<evidence type="ECO:0000256" key="8">
    <source>
        <dbReference type="SAM" id="Phobius"/>
    </source>
</evidence>
<dbReference type="GO" id="GO:0015627">
    <property type="term" value="C:type II protein secretion system complex"/>
    <property type="evidence" value="ECO:0007669"/>
    <property type="project" value="InterPro"/>
</dbReference>
<keyword evidence="6 8" id="KW-1133">Transmembrane helix</keyword>
<evidence type="ECO:0000256" key="7">
    <source>
        <dbReference type="ARBA" id="ARBA00023136"/>
    </source>
</evidence>
<sequence length="196" mass="20575">MAAAVRRGYTLIEAMVVAALLAIGLAIALPNLVAPLRRARVDAASEALRAGLQLARSAALARAATVWLCPSADQRRCGGSWQQGWIVRAEADAAPMLVQQLPRDVTIGATRGLARGVRYSAEGWARGAPGERGGLQWGHFTLCSGDAGYAVVVAIGGRVRRQRLHCPADPQAELDAQARAAPCFSAGSARCRPASR</sequence>
<evidence type="ECO:0000256" key="3">
    <source>
        <dbReference type="ARBA" id="ARBA00022481"/>
    </source>
</evidence>
<dbReference type="PROSITE" id="PS00409">
    <property type="entry name" value="PROKAR_NTER_METHYL"/>
    <property type="match status" value="1"/>
</dbReference>
<dbReference type="GO" id="GO:0005886">
    <property type="term" value="C:plasma membrane"/>
    <property type="evidence" value="ECO:0007669"/>
    <property type="project" value="UniProtKB-SubCell"/>
</dbReference>
<feature type="domain" description="General secretion pathway GspH" evidence="9">
    <location>
        <begin position="44"/>
        <end position="156"/>
    </location>
</feature>
<evidence type="ECO:0000256" key="2">
    <source>
        <dbReference type="ARBA" id="ARBA00022475"/>
    </source>
</evidence>
<dbReference type="Gene3D" id="3.55.40.10">
    <property type="entry name" value="minor pseudopilin epsh domain"/>
    <property type="match status" value="1"/>
</dbReference>
<dbReference type="SUPFAM" id="SSF54523">
    <property type="entry name" value="Pili subunits"/>
    <property type="match status" value="1"/>
</dbReference>
<keyword evidence="2" id="KW-1003">Cell membrane</keyword>
<dbReference type="Pfam" id="PF07963">
    <property type="entry name" value="N_methyl"/>
    <property type="match status" value="1"/>
</dbReference>
<gene>
    <name evidence="10" type="ORF">GALL_303260</name>
</gene>
<organism evidence="10">
    <name type="scientific">mine drainage metagenome</name>
    <dbReference type="NCBI Taxonomy" id="410659"/>
    <lineage>
        <taxon>unclassified sequences</taxon>
        <taxon>metagenomes</taxon>
        <taxon>ecological metagenomes</taxon>
    </lineage>
</organism>
<evidence type="ECO:0000259" key="9">
    <source>
        <dbReference type="Pfam" id="PF12019"/>
    </source>
</evidence>
<feature type="transmembrane region" description="Helical" evidence="8">
    <location>
        <begin position="12"/>
        <end position="33"/>
    </location>
</feature>
<dbReference type="NCBIfam" id="TIGR02532">
    <property type="entry name" value="IV_pilin_GFxxxE"/>
    <property type="match status" value="1"/>
</dbReference>
<evidence type="ECO:0000256" key="5">
    <source>
        <dbReference type="ARBA" id="ARBA00022692"/>
    </source>
</evidence>
<dbReference type="Pfam" id="PF12019">
    <property type="entry name" value="GspH"/>
    <property type="match status" value="1"/>
</dbReference>
<keyword evidence="7 8" id="KW-0472">Membrane</keyword>
<comment type="subcellular location">
    <subcellularLocation>
        <location evidence="1">Cell inner membrane</location>
        <topology evidence="1">Single-pass membrane protein</topology>
    </subcellularLocation>
</comment>
<proteinExistence type="predicted"/>
<dbReference type="InterPro" id="IPR012902">
    <property type="entry name" value="N_methyl_site"/>
</dbReference>
<dbReference type="EMBL" id="MLJW01000403">
    <property type="protein sequence ID" value="OIQ87795.1"/>
    <property type="molecule type" value="Genomic_DNA"/>
</dbReference>
<dbReference type="InterPro" id="IPR045584">
    <property type="entry name" value="Pilin-like"/>
</dbReference>
<comment type="caution">
    <text evidence="10">The sequence shown here is derived from an EMBL/GenBank/DDBJ whole genome shotgun (WGS) entry which is preliminary data.</text>
</comment>
<name>A0A1J5RDS5_9ZZZZ</name>
<protein>
    <submittedName>
        <fullName evidence="10">Type II transport protein GspH</fullName>
    </submittedName>
</protein>